<feature type="region of interest" description="Disordered" evidence="2">
    <location>
        <begin position="684"/>
        <end position="979"/>
    </location>
</feature>
<evidence type="ECO:0000256" key="1">
    <source>
        <dbReference type="SAM" id="Coils"/>
    </source>
</evidence>
<protein>
    <submittedName>
        <fullName evidence="5">Motility hub landmark protein FimV</fullName>
    </submittedName>
</protein>
<feature type="compositionally biased region" description="Polar residues" evidence="2">
    <location>
        <begin position="163"/>
        <end position="186"/>
    </location>
</feature>
<keyword evidence="1" id="KW-0175">Coiled coil</keyword>
<feature type="compositionally biased region" description="Acidic residues" evidence="2">
    <location>
        <begin position="470"/>
        <end position="483"/>
    </location>
</feature>
<dbReference type="InterPro" id="IPR057840">
    <property type="entry name" value="FimV_N"/>
</dbReference>
<feature type="coiled-coil region" evidence="1">
    <location>
        <begin position="328"/>
        <end position="376"/>
    </location>
</feature>
<gene>
    <name evidence="5" type="primary">fimV</name>
    <name evidence="5" type="ORF">GCM10022278_11960</name>
</gene>
<feature type="chain" id="PRO_5045831545" evidence="3">
    <location>
        <begin position="23"/>
        <end position="1045"/>
    </location>
</feature>
<evidence type="ECO:0000259" key="4">
    <source>
        <dbReference type="Pfam" id="PF25800"/>
    </source>
</evidence>
<feature type="compositionally biased region" description="Low complexity" evidence="2">
    <location>
        <begin position="140"/>
        <end position="155"/>
    </location>
</feature>
<evidence type="ECO:0000256" key="2">
    <source>
        <dbReference type="SAM" id="MobiDB-lite"/>
    </source>
</evidence>
<dbReference type="NCBIfam" id="TIGR03505">
    <property type="entry name" value="FimV_core"/>
    <property type="match status" value="1"/>
</dbReference>
<dbReference type="InterPro" id="IPR038440">
    <property type="entry name" value="FimV_C_sf"/>
</dbReference>
<reference evidence="6" key="1">
    <citation type="journal article" date="2019" name="Int. J. Syst. Evol. Microbiol.">
        <title>The Global Catalogue of Microorganisms (GCM) 10K type strain sequencing project: providing services to taxonomists for standard genome sequencing and annotation.</title>
        <authorList>
            <consortium name="The Broad Institute Genomics Platform"/>
            <consortium name="The Broad Institute Genome Sequencing Center for Infectious Disease"/>
            <person name="Wu L."/>
            <person name="Ma J."/>
        </authorList>
    </citation>
    <scope>NUCLEOTIDE SEQUENCE [LARGE SCALE GENOMIC DNA]</scope>
    <source>
        <strain evidence="6">JCM 17555</strain>
    </source>
</reference>
<evidence type="ECO:0000256" key="3">
    <source>
        <dbReference type="SAM" id="SignalP"/>
    </source>
</evidence>
<comment type="caution">
    <text evidence="5">The sequence shown here is derived from an EMBL/GenBank/DDBJ whole genome shotgun (WGS) entry which is preliminary data.</text>
</comment>
<feature type="compositionally biased region" description="Polar residues" evidence="2">
    <location>
        <begin position="753"/>
        <end position="773"/>
    </location>
</feature>
<evidence type="ECO:0000313" key="5">
    <source>
        <dbReference type="EMBL" id="GAA3954954.1"/>
    </source>
</evidence>
<name>A0ABP7NX16_9GAMM</name>
<dbReference type="NCBIfam" id="TIGR03504">
    <property type="entry name" value="FimV_Cterm"/>
    <property type="match status" value="1"/>
</dbReference>
<sequence length="1045" mass="111312">MVRKFAVALFAASSLSASIAQALGLGEVTVNSSLNQPLDAQIELVNTEGLQPSEIVTALASQEAFRRANIDRAFFLNDVRFKVEWKNTGNAVIRLTSSKPVREPYLNFLVEVNWPSGRLLREYALLIDPPTYSLDDTTSTAPVQAAQTNTPAQQPTRERETAQPRSESGTASQQPARTTVPASTASQGGGQADAYGPIRSDETMWEIALKTRPNSQISPQQMMLAIQDLNPDAFVNNNINLVKRGQMLQIPDEQTILERDRRNATSEFAEQNREFEEITGTELPRSEKMRILADDRGTATGSEANSGEGQVTGTSVRATDPVVLGEDLAEQARANEELKSRLDAVQEQLATAQRLVKLKDDELAALQAQLAQARAEGSQAGSADQAAPGSADGGTAMQTEGAGSDEVFTQEEGTTEASDSTASTDDPIAQPGEGDQAAEETSGELEGAAGDTAAIDSSDPSAEMAAGDATDGEMTDGAVEDAEAPVLTEEIPVVKPRDVAPPAATEPESLLDQIASNPLYQMALGGGLLLILLLLWAMSRRKANKDADGYDEVADDAAGPSGAALAASRAGMSRNADDAASDESDPVAAADVYLAYDREDQARQVLEDALEKEPNNQRYRLKLLEVLGMAGATVAMQQAYDRIMAGEDEDAIVEAQTVMNRYDVATDNHAGMDDADDDTSLEALEEELRNSSPSPAPAYARTGHPDDELSDDDLADVFGEPEQAPERSGSASSASNDIDDLDTDSGYDAAVNTPDSPNNSRDLSFSLDDTATSGAFDDSDDLDIDFRISDLDLDDADDSPASVSTSSLEDEADLLDLDSLETVDGDKNGDPRSTEFDRSLQAAEAAADEINASLEEPIELDSDEDVIDLDSSELDLELSDAEEDEVTDFDLELDEEDTIPTTGSVLGTSPSDKKDADDLDLADLDMDDLESVDLEADEPDLDDLQTAELDEDSLDIDSTSGDLAAPVVTGGSDSDLADDEPAEAKELDDDFDFMSDADEAATKLDLARAYLDMGDKDGARDILLEVVEEGSDEQKTEANELLAGL</sequence>
<dbReference type="Proteomes" id="UP001501337">
    <property type="component" value="Unassembled WGS sequence"/>
</dbReference>
<organism evidence="5 6">
    <name type="scientific">Allohahella marinimesophila</name>
    <dbReference type="NCBI Taxonomy" id="1054972"/>
    <lineage>
        <taxon>Bacteria</taxon>
        <taxon>Pseudomonadati</taxon>
        <taxon>Pseudomonadota</taxon>
        <taxon>Gammaproteobacteria</taxon>
        <taxon>Oceanospirillales</taxon>
        <taxon>Hahellaceae</taxon>
        <taxon>Allohahella</taxon>
    </lineage>
</organism>
<feature type="compositionally biased region" description="Acidic residues" evidence="2">
    <location>
        <begin position="917"/>
        <end position="955"/>
    </location>
</feature>
<feature type="region of interest" description="Disordered" evidence="2">
    <location>
        <begin position="376"/>
        <end position="504"/>
    </location>
</feature>
<feature type="region of interest" description="Disordered" evidence="2">
    <location>
        <begin position="297"/>
        <end position="322"/>
    </location>
</feature>
<dbReference type="Gene3D" id="1.20.58.2200">
    <property type="match status" value="1"/>
</dbReference>
<feature type="compositionally biased region" description="Basic and acidic residues" evidence="2">
    <location>
        <begin position="824"/>
        <end position="838"/>
    </location>
</feature>
<keyword evidence="3" id="KW-0732">Signal</keyword>
<dbReference type="RefSeq" id="WP_344804307.1">
    <property type="nucleotide sequence ID" value="NZ_BAABBO010000007.1"/>
</dbReference>
<feature type="signal peptide" evidence="3">
    <location>
        <begin position="1"/>
        <end position="22"/>
    </location>
</feature>
<feature type="compositionally biased region" description="Polar residues" evidence="2">
    <location>
        <begin position="299"/>
        <end position="317"/>
    </location>
</feature>
<feature type="region of interest" description="Disordered" evidence="2">
    <location>
        <begin position="136"/>
        <end position="197"/>
    </location>
</feature>
<dbReference type="Pfam" id="PF25800">
    <property type="entry name" value="FimV_N"/>
    <property type="match status" value="1"/>
</dbReference>
<feature type="domain" description="FimV N-terminal" evidence="4">
    <location>
        <begin position="23"/>
        <end position="130"/>
    </location>
</feature>
<feature type="compositionally biased region" description="Polar residues" evidence="2">
    <location>
        <begin position="899"/>
        <end position="910"/>
    </location>
</feature>
<evidence type="ECO:0000313" key="6">
    <source>
        <dbReference type="Proteomes" id="UP001501337"/>
    </source>
</evidence>
<accession>A0ABP7NX16</accession>
<feature type="compositionally biased region" description="Acidic residues" evidence="2">
    <location>
        <begin position="856"/>
        <end position="898"/>
    </location>
</feature>
<dbReference type="InterPro" id="IPR020011">
    <property type="entry name" value="FimV_C"/>
</dbReference>
<keyword evidence="6" id="KW-1185">Reference proteome</keyword>
<feature type="compositionally biased region" description="Low complexity" evidence="2">
    <location>
        <begin position="411"/>
        <end position="426"/>
    </location>
</feature>
<dbReference type="InterPro" id="IPR020012">
    <property type="entry name" value="LysM_FimV"/>
</dbReference>
<proteinExistence type="predicted"/>
<dbReference type="EMBL" id="BAABBO010000007">
    <property type="protein sequence ID" value="GAA3954954.1"/>
    <property type="molecule type" value="Genomic_DNA"/>
</dbReference>
<feature type="compositionally biased region" description="Acidic residues" evidence="2">
    <location>
        <begin position="808"/>
        <end position="823"/>
    </location>
</feature>